<evidence type="ECO:0000256" key="1">
    <source>
        <dbReference type="SAM" id="Phobius"/>
    </source>
</evidence>
<dbReference type="AlphaFoldDB" id="A0A0D6M8I7"/>
<feature type="transmembrane region" description="Helical" evidence="1">
    <location>
        <begin position="150"/>
        <end position="171"/>
    </location>
</feature>
<feature type="transmembrane region" description="Helical" evidence="1">
    <location>
        <begin position="78"/>
        <end position="101"/>
    </location>
</feature>
<name>A0A0D6M8I7_9BILA</name>
<keyword evidence="1" id="KW-1133">Transmembrane helix</keyword>
<evidence type="ECO:0000313" key="2">
    <source>
        <dbReference type="EMBL" id="EPB80425.1"/>
    </source>
</evidence>
<accession>A0A0D6M8I7</accession>
<feature type="transmembrane region" description="Helical" evidence="1">
    <location>
        <begin position="38"/>
        <end position="58"/>
    </location>
</feature>
<organism evidence="2 3">
    <name type="scientific">Ancylostoma ceylanicum</name>
    <dbReference type="NCBI Taxonomy" id="53326"/>
    <lineage>
        <taxon>Eukaryota</taxon>
        <taxon>Metazoa</taxon>
        <taxon>Ecdysozoa</taxon>
        <taxon>Nematoda</taxon>
        <taxon>Chromadorea</taxon>
        <taxon>Rhabditida</taxon>
        <taxon>Rhabditina</taxon>
        <taxon>Rhabditomorpha</taxon>
        <taxon>Strongyloidea</taxon>
        <taxon>Ancylostomatidae</taxon>
        <taxon>Ancylostomatinae</taxon>
        <taxon>Ancylostoma</taxon>
    </lineage>
</organism>
<sequence length="287" mass="31175">MVVQLFYIIFGSLLFILSAILLITVIVQFRLREKYSIFSVKFVVDLVIAICLIVVSSLDSNNESQCGAVLVISTSIPLMQVLLLLCEVIDWSLAAFSPVYFHSSSLLCRILPFIIGGIFCAIIVAALIVIDATTETSSCVWSPTDTAVISAYDISLAFATICLVGLGVLLAKKLSSSLYKPVLFHFISTLLLLEIPLLVVISLKYAGQGRAAVRAADATNMLVAIHSGLHSAYFIYNHEDYRVFLIFDLRLSIMPPNHSILAGNPCHIPAISGTLHAIGAYEIPANP</sequence>
<dbReference type="Proteomes" id="UP000054495">
    <property type="component" value="Unassembled WGS sequence"/>
</dbReference>
<feature type="transmembrane region" description="Helical" evidence="1">
    <location>
        <begin position="110"/>
        <end position="130"/>
    </location>
</feature>
<proteinExistence type="predicted"/>
<dbReference type="EMBL" id="KE124780">
    <property type="protein sequence ID" value="EPB80425.1"/>
    <property type="molecule type" value="Genomic_DNA"/>
</dbReference>
<keyword evidence="1" id="KW-0812">Transmembrane</keyword>
<evidence type="ECO:0008006" key="4">
    <source>
        <dbReference type="Google" id="ProtNLM"/>
    </source>
</evidence>
<feature type="transmembrane region" description="Helical" evidence="1">
    <location>
        <begin position="6"/>
        <end position="26"/>
    </location>
</feature>
<keyword evidence="1" id="KW-0472">Membrane</keyword>
<keyword evidence="3" id="KW-1185">Reference proteome</keyword>
<gene>
    <name evidence="2" type="ORF">ANCCEY_00522</name>
</gene>
<evidence type="ECO:0000313" key="3">
    <source>
        <dbReference type="Proteomes" id="UP000054495"/>
    </source>
</evidence>
<protein>
    <recommendedName>
        <fullName evidence="4">G-protein coupled receptors family 1 profile domain-containing protein</fullName>
    </recommendedName>
</protein>
<feature type="transmembrane region" description="Helical" evidence="1">
    <location>
        <begin position="183"/>
        <end position="206"/>
    </location>
</feature>
<reference evidence="2 3" key="1">
    <citation type="submission" date="2013-05" db="EMBL/GenBank/DDBJ databases">
        <title>Draft genome of the parasitic nematode Anyclostoma ceylanicum.</title>
        <authorList>
            <person name="Mitreva M."/>
        </authorList>
    </citation>
    <scope>NUCLEOTIDE SEQUENCE [LARGE SCALE GENOMIC DNA]</scope>
</reference>